<dbReference type="InterPro" id="IPR036397">
    <property type="entry name" value="RNaseH_sf"/>
</dbReference>
<organism evidence="2 3">
    <name type="scientific">Petrolisthes cinctipes</name>
    <name type="common">Flat porcelain crab</name>
    <dbReference type="NCBI Taxonomy" id="88211"/>
    <lineage>
        <taxon>Eukaryota</taxon>
        <taxon>Metazoa</taxon>
        <taxon>Ecdysozoa</taxon>
        <taxon>Arthropoda</taxon>
        <taxon>Crustacea</taxon>
        <taxon>Multicrustacea</taxon>
        <taxon>Malacostraca</taxon>
        <taxon>Eumalacostraca</taxon>
        <taxon>Eucarida</taxon>
        <taxon>Decapoda</taxon>
        <taxon>Pleocyemata</taxon>
        <taxon>Anomura</taxon>
        <taxon>Galatheoidea</taxon>
        <taxon>Porcellanidae</taxon>
        <taxon>Petrolisthes</taxon>
    </lineage>
</organism>
<sequence>MDVLRPLFGDRLICRCADTPWPHRSPDLSICDYFLWGYLKARVYEHKPRTLEDLKEAIRVEVAEIDRAMLERVETNFQERLQKCINEN</sequence>
<dbReference type="Gene3D" id="3.30.420.10">
    <property type="entry name" value="Ribonuclease H-like superfamily/Ribonuclease H"/>
    <property type="match status" value="1"/>
</dbReference>
<evidence type="ECO:0000313" key="3">
    <source>
        <dbReference type="Proteomes" id="UP001286313"/>
    </source>
</evidence>
<dbReference type="PANTHER" id="PTHR47326">
    <property type="entry name" value="TRANSPOSABLE ELEMENT TC3 TRANSPOSASE-LIKE PROTEIN"/>
    <property type="match status" value="1"/>
</dbReference>
<comment type="caution">
    <text evidence="2">The sequence shown here is derived from an EMBL/GenBank/DDBJ whole genome shotgun (WGS) entry which is preliminary data.</text>
</comment>
<evidence type="ECO:0000313" key="2">
    <source>
        <dbReference type="EMBL" id="KAK3884200.1"/>
    </source>
</evidence>
<proteinExistence type="predicted"/>
<dbReference type="GO" id="GO:0003676">
    <property type="term" value="F:nucleic acid binding"/>
    <property type="evidence" value="ECO:0007669"/>
    <property type="project" value="InterPro"/>
</dbReference>
<protein>
    <submittedName>
        <fullName evidence="2">Uncharacterized protein</fullName>
    </submittedName>
</protein>
<name>A0AAE1KWA0_PETCI</name>
<dbReference type="PANTHER" id="PTHR47326:SF1">
    <property type="entry name" value="HTH PSQ-TYPE DOMAIN-CONTAINING PROTEIN"/>
    <property type="match status" value="1"/>
</dbReference>
<accession>A0AAE1KWA0</accession>
<dbReference type="EMBL" id="JAWQEG010001996">
    <property type="protein sequence ID" value="KAK3875203.1"/>
    <property type="molecule type" value="Genomic_DNA"/>
</dbReference>
<dbReference type="EMBL" id="JAWQEG010000904">
    <property type="protein sequence ID" value="KAK3884200.1"/>
    <property type="molecule type" value="Genomic_DNA"/>
</dbReference>
<reference evidence="2" key="1">
    <citation type="submission" date="2023-10" db="EMBL/GenBank/DDBJ databases">
        <title>Genome assemblies of two species of porcelain crab, Petrolisthes cinctipes and Petrolisthes manimaculis (Anomura: Porcellanidae).</title>
        <authorList>
            <person name="Angst P."/>
        </authorList>
    </citation>
    <scope>NUCLEOTIDE SEQUENCE</scope>
    <source>
        <strain evidence="2">PB745_01</strain>
        <tissue evidence="2">Gill</tissue>
    </source>
</reference>
<keyword evidence="3" id="KW-1185">Reference proteome</keyword>
<dbReference type="AlphaFoldDB" id="A0AAE1KWA0"/>
<evidence type="ECO:0000313" key="1">
    <source>
        <dbReference type="EMBL" id="KAK3875203.1"/>
    </source>
</evidence>
<gene>
    <name evidence="2" type="ORF">Pcinc_011476</name>
    <name evidence="1" type="ORF">Pcinc_019902</name>
</gene>
<dbReference type="Proteomes" id="UP001286313">
    <property type="component" value="Unassembled WGS sequence"/>
</dbReference>